<reference evidence="1 2" key="1">
    <citation type="journal article" date="2023" name="Sci. Data">
        <title>Genome assembly of the Korean intertidal mud-creeper Batillaria attramentaria.</title>
        <authorList>
            <person name="Patra A.K."/>
            <person name="Ho P.T."/>
            <person name="Jun S."/>
            <person name="Lee S.J."/>
            <person name="Kim Y."/>
            <person name="Won Y.J."/>
        </authorList>
    </citation>
    <scope>NUCLEOTIDE SEQUENCE [LARGE SCALE GENOMIC DNA]</scope>
    <source>
        <strain evidence="1">Wonlab-2016</strain>
    </source>
</reference>
<accession>A0ABD0JTM9</accession>
<evidence type="ECO:0000313" key="1">
    <source>
        <dbReference type="EMBL" id="KAK7478121.1"/>
    </source>
</evidence>
<proteinExistence type="predicted"/>
<dbReference type="EMBL" id="JACVVK020000333">
    <property type="protein sequence ID" value="KAK7478121.1"/>
    <property type="molecule type" value="Genomic_DNA"/>
</dbReference>
<organism evidence="1 2">
    <name type="scientific">Batillaria attramentaria</name>
    <dbReference type="NCBI Taxonomy" id="370345"/>
    <lineage>
        <taxon>Eukaryota</taxon>
        <taxon>Metazoa</taxon>
        <taxon>Spiralia</taxon>
        <taxon>Lophotrochozoa</taxon>
        <taxon>Mollusca</taxon>
        <taxon>Gastropoda</taxon>
        <taxon>Caenogastropoda</taxon>
        <taxon>Sorbeoconcha</taxon>
        <taxon>Cerithioidea</taxon>
        <taxon>Batillariidae</taxon>
        <taxon>Batillaria</taxon>
    </lineage>
</organism>
<gene>
    <name evidence="1" type="ORF">BaRGS_00030656</name>
</gene>
<protein>
    <submittedName>
        <fullName evidence="1">Uncharacterized protein</fullName>
    </submittedName>
</protein>
<name>A0ABD0JTM9_9CAEN</name>
<dbReference type="Proteomes" id="UP001519460">
    <property type="component" value="Unassembled WGS sequence"/>
</dbReference>
<comment type="caution">
    <text evidence="1">The sequence shown here is derived from an EMBL/GenBank/DDBJ whole genome shotgun (WGS) entry which is preliminary data.</text>
</comment>
<keyword evidence="2" id="KW-1185">Reference proteome</keyword>
<dbReference type="AlphaFoldDB" id="A0ABD0JTM9"/>
<evidence type="ECO:0000313" key="2">
    <source>
        <dbReference type="Proteomes" id="UP001519460"/>
    </source>
</evidence>
<sequence length="123" mass="14016">MFGTNLVLSPTCVLVSQSPRMHQAPGLPISWLPIQNKQGRERIWGLRQMDGTLTLHPVESTINTGSKESQQGLDPWEPCKEFQAHRAWRPPARVCVCPCNEEMQKIRALDTARCTVGSWRYSW</sequence>